<dbReference type="HOGENOM" id="CLU_2316155_0_0_11"/>
<gene>
    <name evidence="1" type="ordered locus">FRAAL2790</name>
</gene>
<dbReference type="STRING" id="326424.FRAAL2790"/>
<dbReference type="KEGG" id="fal:FRAAL2790"/>
<evidence type="ECO:0000313" key="2">
    <source>
        <dbReference type="Proteomes" id="UP000000657"/>
    </source>
</evidence>
<dbReference type="Proteomes" id="UP000000657">
    <property type="component" value="Chromosome"/>
</dbReference>
<proteinExistence type="predicted"/>
<dbReference type="AlphaFoldDB" id="Q0RM18"/>
<dbReference type="EMBL" id="CT573213">
    <property type="protein sequence ID" value="CAJ61434.1"/>
    <property type="molecule type" value="Genomic_DNA"/>
</dbReference>
<keyword evidence="2" id="KW-1185">Reference proteome</keyword>
<accession>Q0RM18</accession>
<sequence length="99" mass="10123">MRKDPCVRVVREGAATALAAGIPADDTPTQPLAVAPTFDLSRATSRIATGRRPPVLDRDPSAEDGSTVAAISAGRYGIGFDVPRAPGVAGSGALRRGVR</sequence>
<name>Q0RM18_FRAAA</name>
<protein>
    <submittedName>
        <fullName evidence="1">Uncharacterized protein</fullName>
    </submittedName>
</protein>
<evidence type="ECO:0000313" key="1">
    <source>
        <dbReference type="EMBL" id="CAJ61434.1"/>
    </source>
</evidence>
<reference evidence="1 2" key="1">
    <citation type="journal article" date="2007" name="Genome Res.">
        <title>Genome characteristics of facultatively symbiotic Frankia sp. strains reflect host range and host plant biogeography.</title>
        <authorList>
            <person name="Normand P."/>
            <person name="Lapierre P."/>
            <person name="Tisa L.S."/>
            <person name="Gogarten J.P."/>
            <person name="Alloisio N."/>
            <person name="Bagnarol E."/>
            <person name="Bassi C.A."/>
            <person name="Berry A.M."/>
            <person name="Bickhart D.M."/>
            <person name="Choisne N."/>
            <person name="Couloux A."/>
            <person name="Cournoyer B."/>
            <person name="Cruveiller S."/>
            <person name="Daubin V."/>
            <person name="Demange N."/>
            <person name="Francino M.P."/>
            <person name="Goltsman E."/>
            <person name="Huang Y."/>
            <person name="Kopp O.R."/>
            <person name="Labarre L."/>
            <person name="Lapidus A."/>
            <person name="Lavire C."/>
            <person name="Marechal J."/>
            <person name="Martinez M."/>
            <person name="Mastronunzio J.E."/>
            <person name="Mullin B.C."/>
            <person name="Niemann J."/>
            <person name="Pujic P."/>
            <person name="Rawnsley T."/>
            <person name="Rouy Z."/>
            <person name="Schenowitz C."/>
            <person name="Sellstedt A."/>
            <person name="Tavares F."/>
            <person name="Tomkins J.P."/>
            <person name="Vallenet D."/>
            <person name="Valverde C."/>
            <person name="Wall L.G."/>
            <person name="Wang Y."/>
            <person name="Medigue C."/>
            <person name="Benson D.R."/>
        </authorList>
    </citation>
    <scope>NUCLEOTIDE SEQUENCE [LARGE SCALE GENOMIC DNA]</scope>
    <source>
        <strain evidence="2">DSM 45986 / CECT 9034 / ACN14a</strain>
    </source>
</reference>
<organism evidence="1 2">
    <name type="scientific">Frankia alni (strain DSM 45986 / CECT 9034 / ACN14a)</name>
    <dbReference type="NCBI Taxonomy" id="326424"/>
    <lineage>
        <taxon>Bacteria</taxon>
        <taxon>Bacillati</taxon>
        <taxon>Actinomycetota</taxon>
        <taxon>Actinomycetes</taxon>
        <taxon>Frankiales</taxon>
        <taxon>Frankiaceae</taxon>
        <taxon>Frankia</taxon>
    </lineage>
</organism>